<feature type="region of interest" description="Disordered" evidence="1">
    <location>
        <begin position="137"/>
        <end position="193"/>
    </location>
</feature>
<accession>A0A0F9MTI0</accession>
<dbReference type="AlphaFoldDB" id="A0A0F9MTI0"/>
<protein>
    <submittedName>
        <fullName evidence="2">Uncharacterized protein</fullName>
    </submittedName>
</protein>
<gene>
    <name evidence="2" type="ORF">LCGC14_1034930</name>
</gene>
<organism evidence="2">
    <name type="scientific">marine sediment metagenome</name>
    <dbReference type="NCBI Taxonomy" id="412755"/>
    <lineage>
        <taxon>unclassified sequences</taxon>
        <taxon>metagenomes</taxon>
        <taxon>ecological metagenomes</taxon>
    </lineage>
</organism>
<comment type="caution">
    <text evidence="2">The sequence shown here is derived from an EMBL/GenBank/DDBJ whole genome shotgun (WGS) entry which is preliminary data.</text>
</comment>
<evidence type="ECO:0000313" key="2">
    <source>
        <dbReference type="EMBL" id="KKN10605.1"/>
    </source>
</evidence>
<feature type="region of interest" description="Disordered" evidence="1">
    <location>
        <begin position="1"/>
        <end position="39"/>
    </location>
</feature>
<name>A0A0F9MTI0_9ZZZZ</name>
<feature type="compositionally biased region" description="Polar residues" evidence="1">
    <location>
        <begin position="184"/>
        <end position="193"/>
    </location>
</feature>
<feature type="compositionally biased region" description="Basic and acidic residues" evidence="1">
    <location>
        <begin position="15"/>
        <end position="32"/>
    </location>
</feature>
<sequence length="193" mass="21360">MVENSGAPVEGEVTDEQRKHSLDEMMQDKAARDSFNPEEVEVKPDDGFVSFVAAAEFTNCKFLVKEGKVVEHKNDANRPGMRGREGVKKARFTNGVLATDDPEVIAWCDAHTTTCRRASDPMTKGWASMKDMNVKKANRERLQDPSALDADAAFPPGSEMLDRLREQAAKDNSVGGELVRSAELTKQSMEQNK</sequence>
<dbReference type="EMBL" id="LAZR01004230">
    <property type="protein sequence ID" value="KKN10605.1"/>
    <property type="molecule type" value="Genomic_DNA"/>
</dbReference>
<proteinExistence type="predicted"/>
<reference evidence="2" key="1">
    <citation type="journal article" date="2015" name="Nature">
        <title>Complex archaea that bridge the gap between prokaryotes and eukaryotes.</title>
        <authorList>
            <person name="Spang A."/>
            <person name="Saw J.H."/>
            <person name="Jorgensen S.L."/>
            <person name="Zaremba-Niedzwiedzka K."/>
            <person name="Martijn J."/>
            <person name="Lind A.E."/>
            <person name="van Eijk R."/>
            <person name="Schleper C."/>
            <person name="Guy L."/>
            <person name="Ettema T.J."/>
        </authorList>
    </citation>
    <scope>NUCLEOTIDE SEQUENCE</scope>
</reference>
<feature type="compositionally biased region" description="Basic and acidic residues" evidence="1">
    <location>
        <begin position="160"/>
        <end position="169"/>
    </location>
</feature>
<evidence type="ECO:0000256" key="1">
    <source>
        <dbReference type="SAM" id="MobiDB-lite"/>
    </source>
</evidence>